<reference evidence="3" key="1">
    <citation type="submission" date="2014-11" db="EMBL/GenBank/DDBJ databases">
        <authorList>
            <person name="Geib S."/>
        </authorList>
    </citation>
    <scope>NUCLEOTIDE SEQUENCE</scope>
</reference>
<sequence length="333" mass="38282">MFTRAGTSGLVYDFTLYVGEGTCQSYGLGLSSDIVLYLAKTIPKHKNFKLYFDNWFTSVSLLIALKEMGIFATGTIRKNRISNCQLLSEAELKKRGRGSYDMKCETNHNIVCVRWFDNKPVQLISSHISHEPVGICKRWNPKEKTHVDVQRPAIVANYNKGMGGVDLADMLMELYKVNHRSRKWYIRIFYWCLGTSVTNAWLLYRKHLNLLHPKQKHIPLIKFQLEIADALLQSTSSAVSMQRKRGRPSNAERNDSDTNSPSSSVSSHNTKKYRFQPNPPETKRYDKTEHWVVFGEKGRCRLCKTGTPMSKCLKCKVHLCCNNNKNCFLSFHT</sequence>
<protein>
    <submittedName>
        <fullName evidence="3">PiggyBac transposable element-derived protein 3</fullName>
    </submittedName>
</protein>
<reference evidence="3" key="2">
    <citation type="journal article" date="2015" name="Gigascience">
        <title>Reconstructing a comprehensive transcriptome assembly of a white-pupal translocated strain of the pest fruit fly Bactrocera cucurbitae.</title>
        <authorList>
            <person name="Sim S.B."/>
            <person name="Calla B."/>
            <person name="Hall B."/>
            <person name="DeRego T."/>
            <person name="Geib S.M."/>
        </authorList>
    </citation>
    <scope>NUCLEOTIDE SEQUENCE</scope>
</reference>
<name>A0A0A1WJH5_ZEUCU</name>
<feature type="domain" description="PiggyBac transposable element-derived protein" evidence="2">
    <location>
        <begin position="7"/>
        <end position="201"/>
    </location>
</feature>
<organism evidence="3">
    <name type="scientific">Zeugodacus cucurbitae</name>
    <name type="common">Melon fruit fly</name>
    <name type="synonym">Bactrocera cucurbitae</name>
    <dbReference type="NCBI Taxonomy" id="28588"/>
    <lineage>
        <taxon>Eukaryota</taxon>
        <taxon>Metazoa</taxon>
        <taxon>Ecdysozoa</taxon>
        <taxon>Arthropoda</taxon>
        <taxon>Hexapoda</taxon>
        <taxon>Insecta</taxon>
        <taxon>Pterygota</taxon>
        <taxon>Neoptera</taxon>
        <taxon>Endopterygota</taxon>
        <taxon>Diptera</taxon>
        <taxon>Brachycera</taxon>
        <taxon>Muscomorpha</taxon>
        <taxon>Tephritoidea</taxon>
        <taxon>Tephritidae</taxon>
        <taxon>Zeugodacus</taxon>
        <taxon>Zeugodacus</taxon>
    </lineage>
</organism>
<evidence type="ECO:0000259" key="2">
    <source>
        <dbReference type="Pfam" id="PF13843"/>
    </source>
</evidence>
<accession>A0A0A1WJH5</accession>
<dbReference type="AlphaFoldDB" id="A0A0A1WJH5"/>
<feature type="compositionally biased region" description="Low complexity" evidence="1">
    <location>
        <begin position="257"/>
        <end position="267"/>
    </location>
</feature>
<dbReference type="PANTHER" id="PTHR47272:SF1">
    <property type="entry name" value="PIGGYBAC TRANSPOSABLE ELEMENT-DERIVED PROTEIN 3-LIKE"/>
    <property type="match status" value="1"/>
</dbReference>
<proteinExistence type="predicted"/>
<dbReference type="InterPro" id="IPR029526">
    <property type="entry name" value="PGBD"/>
</dbReference>
<dbReference type="EMBL" id="GBXI01015088">
    <property type="protein sequence ID" value="JAC99203.1"/>
    <property type="molecule type" value="Transcribed_RNA"/>
</dbReference>
<dbReference type="Pfam" id="PF13843">
    <property type="entry name" value="DDE_Tnp_1_7"/>
    <property type="match status" value="1"/>
</dbReference>
<dbReference type="PANTHER" id="PTHR47272">
    <property type="entry name" value="DDE_TNP_1_7 DOMAIN-CONTAINING PROTEIN"/>
    <property type="match status" value="1"/>
</dbReference>
<evidence type="ECO:0000256" key="1">
    <source>
        <dbReference type="SAM" id="MobiDB-lite"/>
    </source>
</evidence>
<feature type="region of interest" description="Disordered" evidence="1">
    <location>
        <begin position="238"/>
        <end position="283"/>
    </location>
</feature>
<gene>
    <name evidence="3" type="primary">PGBD3</name>
    <name evidence="3" type="ORF">g.37079</name>
</gene>
<evidence type="ECO:0000313" key="3">
    <source>
        <dbReference type="EMBL" id="JAC99203.1"/>
    </source>
</evidence>